<keyword evidence="3" id="KW-1185">Reference proteome</keyword>
<accession>A0AAF0DEM1</accession>
<gene>
    <name evidence="2" type="ORF">PRK78_002613</name>
</gene>
<reference evidence="2" key="1">
    <citation type="submission" date="2023-03" db="EMBL/GenBank/DDBJ databases">
        <title>Emydomyces testavorans Genome Sequence.</title>
        <authorList>
            <person name="Hoyer L."/>
        </authorList>
    </citation>
    <scope>NUCLEOTIDE SEQUENCE</scope>
    <source>
        <strain evidence="2">16-2883</strain>
    </source>
</reference>
<evidence type="ECO:0000313" key="2">
    <source>
        <dbReference type="EMBL" id="WEW57152.1"/>
    </source>
</evidence>
<proteinExistence type="predicted"/>
<name>A0AAF0DEM1_9EURO</name>
<feature type="region of interest" description="Disordered" evidence="1">
    <location>
        <begin position="277"/>
        <end position="298"/>
    </location>
</feature>
<dbReference type="Proteomes" id="UP001219355">
    <property type="component" value="Chromosome 2"/>
</dbReference>
<feature type="compositionally biased region" description="Basic and acidic residues" evidence="1">
    <location>
        <begin position="277"/>
        <end position="289"/>
    </location>
</feature>
<evidence type="ECO:0000256" key="1">
    <source>
        <dbReference type="SAM" id="MobiDB-lite"/>
    </source>
</evidence>
<protein>
    <submittedName>
        <fullName evidence="2">Uncharacterized protein</fullName>
    </submittedName>
</protein>
<dbReference type="AlphaFoldDB" id="A0AAF0DEM1"/>
<dbReference type="EMBL" id="CP120628">
    <property type="protein sequence ID" value="WEW57152.1"/>
    <property type="molecule type" value="Genomic_DNA"/>
</dbReference>
<evidence type="ECO:0000313" key="3">
    <source>
        <dbReference type="Proteomes" id="UP001219355"/>
    </source>
</evidence>
<organism evidence="2 3">
    <name type="scientific">Emydomyces testavorans</name>
    <dbReference type="NCBI Taxonomy" id="2070801"/>
    <lineage>
        <taxon>Eukaryota</taxon>
        <taxon>Fungi</taxon>
        <taxon>Dikarya</taxon>
        <taxon>Ascomycota</taxon>
        <taxon>Pezizomycotina</taxon>
        <taxon>Eurotiomycetes</taxon>
        <taxon>Eurotiomycetidae</taxon>
        <taxon>Onygenales</taxon>
        <taxon>Nannizziopsiaceae</taxon>
        <taxon>Emydomyces</taxon>
    </lineage>
</organism>
<sequence>MCRIVSQEQYLDCGHVIKCYLNHGLLYCKAPNGIPFTGQAVRNRLGSYPSRFCPEETWQDSTTKMDGFCPSCVRQSEETEWEGVKTIYRCRHSRVDVPGRVLQGCFSPNWRAVADVLSGKGETIGVYAYSRFGLGLGKFLGFDTLRQLRCGPVTLSYFTHPSAQSSSEHAGNNSALQDSLEDIEIEDFCNGRDDMRFSWKKFGELHLQDKKSSVACPECQRIWTRRKMELCNIMDIDENQTSGENARYRARKPKGLELELYIDDYFRPQAEAVRGRIEGDGEKIEEDSRNVSIDEEIH</sequence>